<dbReference type="InterPro" id="IPR014203">
    <property type="entry name" value="Spore_V_AC"/>
</dbReference>
<keyword evidence="2" id="KW-1133">Transmembrane helix</keyword>
<sequence length="156" mass="16701">MSNQKNSPIQQQYQDFAKKREPSRPVLKNCILAFLSGGTICLLGQLISTFYMRFFDFTEKTAGDPTVATLIFISSLLTGLGVYDHIAQWAGAGTIIPVTGFANALTSSAIEHRSEGFVLGVGGNMFKLAGSVIVFGVFSAFIIATVKVILRGLGGM</sequence>
<dbReference type="NCBIfam" id="TIGR02838">
    <property type="entry name" value="spore_V_AC"/>
    <property type="match status" value="1"/>
</dbReference>
<evidence type="ECO:0000313" key="4">
    <source>
        <dbReference type="Proteomes" id="UP000237797"/>
    </source>
</evidence>
<dbReference type="InterPro" id="IPR005562">
    <property type="entry name" value="SpoVA"/>
</dbReference>
<comment type="caution">
    <text evidence="3">The sequence shown here is derived from an EMBL/GenBank/DDBJ whole genome shotgun (WGS) entry which is preliminary data.</text>
</comment>
<dbReference type="Pfam" id="PF03862">
    <property type="entry name" value="SpoVAC_SpoVAEB"/>
    <property type="match status" value="1"/>
</dbReference>
<evidence type="ECO:0000256" key="1">
    <source>
        <dbReference type="SAM" id="MobiDB-lite"/>
    </source>
</evidence>
<gene>
    <name evidence="3" type="ORF">CLV97_101158</name>
</gene>
<reference evidence="3 4" key="1">
    <citation type="submission" date="2018-03" db="EMBL/GenBank/DDBJ databases">
        <title>Genomic Encyclopedia of Archaeal and Bacterial Type Strains, Phase II (KMG-II): from individual species to whole genera.</title>
        <authorList>
            <person name="Goeker M."/>
        </authorList>
    </citation>
    <scope>NUCLEOTIDE SEQUENCE [LARGE SCALE GENOMIC DNA]</scope>
    <source>
        <strain evidence="3 4">DSM 44946</strain>
    </source>
</reference>
<organism evidence="3 4">
    <name type="scientific">Planifilum fimeticola</name>
    <dbReference type="NCBI Taxonomy" id="201975"/>
    <lineage>
        <taxon>Bacteria</taxon>
        <taxon>Bacillati</taxon>
        <taxon>Bacillota</taxon>
        <taxon>Bacilli</taxon>
        <taxon>Bacillales</taxon>
        <taxon>Thermoactinomycetaceae</taxon>
        <taxon>Planifilum</taxon>
    </lineage>
</organism>
<dbReference type="OrthoDB" id="9797988at2"/>
<name>A0A2T0LJG0_9BACL</name>
<keyword evidence="2" id="KW-0812">Transmembrane</keyword>
<proteinExistence type="predicted"/>
<keyword evidence="2" id="KW-0472">Membrane</keyword>
<feature type="region of interest" description="Disordered" evidence="1">
    <location>
        <begin position="1"/>
        <end position="20"/>
    </location>
</feature>
<dbReference type="AlphaFoldDB" id="A0A2T0LJG0"/>
<feature type="transmembrane region" description="Helical" evidence="2">
    <location>
        <begin position="130"/>
        <end position="150"/>
    </location>
</feature>
<feature type="transmembrane region" description="Helical" evidence="2">
    <location>
        <begin position="26"/>
        <end position="47"/>
    </location>
</feature>
<protein>
    <submittedName>
        <fullName evidence="3">Stage V sporulation protein AC</fullName>
    </submittedName>
</protein>
<dbReference type="Proteomes" id="UP000237797">
    <property type="component" value="Unassembled WGS sequence"/>
</dbReference>
<keyword evidence="4" id="KW-1185">Reference proteome</keyword>
<dbReference type="PANTHER" id="PTHR38450:SF1">
    <property type="entry name" value="STAGE V SPORULATION PROTEIN AC"/>
    <property type="match status" value="1"/>
</dbReference>
<feature type="transmembrane region" description="Helical" evidence="2">
    <location>
        <begin position="90"/>
        <end position="110"/>
    </location>
</feature>
<feature type="transmembrane region" description="Helical" evidence="2">
    <location>
        <begin position="67"/>
        <end position="83"/>
    </location>
</feature>
<evidence type="ECO:0000256" key="2">
    <source>
        <dbReference type="SAM" id="Phobius"/>
    </source>
</evidence>
<dbReference type="PANTHER" id="PTHR38450">
    <property type="entry name" value="STAGE V SPORULATION PROTEIN AC-RELATED"/>
    <property type="match status" value="1"/>
</dbReference>
<dbReference type="RefSeq" id="WP_106343611.1">
    <property type="nucleotide sequence ID" value="NZ_PVNE01000001.1"/>
</dbReference>
<dbReference type="EMBL" id="PVNE01000001">
    <property type="protein sequence ID" value="PRX42669.1"/>
    <property type="molecule type" value="Genomic_DNA"/>
</dbReference>
<feature type="compositionally biased region" description="Polar residues" evidence="1">
    <location>
        <begin position="1"/>
        <end position="14"/>
    </location>
</feature>
<evidence type="ECO:0000313" key="3">
    <source>
        <dbReference type="EMBL" id="PRX42669.1"/>
    </source>
</evidence>
<accession>A0A2T0LJG0</accession>